<accession>A0A318HBK3</accession>
<evidence type="ECO:0000313" key="5">
    <source>
        <dbReference type="EMBL" id="PXX05425.1"/>
    </source>
</evidence>
<keyword evidence="3 5" id="KW-0503">Monooxygenase</keyword>
<keyword evidence="6" id="KW-1185">Reference proteome</keyword>
<evidence type="ECO:0000256" key="2">
    <source>
        <dbReference type="ARBA" id="ARBA00023002"/>
    </source>
</evidence>
<dbReference type="EC" id="1.14.13.227" evidence="1"/>
<reference evidence="6" key="1">
    <citation type="submission" date="2018-05" db="EMBL/GenBank/DDBJ databases">
        <authorList>
            <person name="Deangelis K."/>
            <person name="Huntemann M."/>
            <person name="Clum A."/>
            <person name="Pillay M."/>
            <person name="Palaniappan K."/>
            <person name="Varghese N."/>
            <person name="Mikhailova N."/>
            <person name="Stamatis D."/>
            <person name="Reddy T."/>
            <person name="Daum C."/>
            <person name="Shapiro N."/>
            <person name="Ivanova N."/>
            <person name="Kyrpides N."/>
            <person name="Woyke T."/>
        </authorList>
    </citation>
    <scope>NUCLEOTIDE SEQUENCE [LARGE SCALE GENOMIC DNA]</scope>
    <source>
        <strain evidence="6">GAS496</strain>
    </source>
</reference>
<comment type="caution">
    <text evidence="5">The sequence shown here is derived from an EMBL/GenBank/DDBJ whole genome shotgun (WGS) entry which is preliminary data.</text>
</comment>
<evidence type="ECO:0000313" key="6">
    <source>
        <dbReference type="Proteomes" id="UP000247781"/>
    </source>
</evidence>
<dbReference type="Gene3D" id="1.10.620.20">
    <property type="entry name" value="Ribonucleotide Reductase, subunit A"/>
    <property type="match status" value="1"/>
</dbReference>
<dbReference type="Proteomes" id="UP000247781">
    <property type="component" value="Unassembled WGS sequence"/>
</dbReference>
<dbReference type="InterPro" id="IPR003430">
    <property type="entry name" value="Phenol_Hydrox"/>
</dbReference>
<proteinExistence type="predicted"/>
<name>A0A318HBK3_9MYCO</name>
<organism evidence="5 6">
    <name type="scientific">Mycolicibacterium moriokaense</name>
    <dbReference type="NCBI Taxonomy" id="39691"/>
    <lineage>
        <taxon>Bacteria</taxon>
        <taxon>Bacillati</taxon>
        <taxon>Actinomycetota</taxon>
        <taxon>Actinomycetes</taxon>
        <taxon>Mycobacteriales</taxon>
        <taxon>Mycobacteriaceae</taxon>
        <taxon>Mycolicibacterium</taxon>
    </lineage>
</organism>
<dbReference type="GO" id="GO:0004497">
    <property type="term" value="F:monooxygenase activity"/>
    <property type="evidence" value="ECO:0007669"/>
    <property type="project" value="UniProtKB-KW"/>
</dbReference>
<dbReference type="OrthoDB" id="7591937at2"/>
<reference evidence="5 6" key="2">
    <citation type="submission" date="2018-06" db="EMBL/GenBank/DDBJ databases">
        <title>Sequencing of bacterial isolates from soil warming experiment in Harvard Forest, Massachusetts, USA.</title>
        <authorList>
            <person name="Deangelis K.PhD."/>
        </authorList>
    </citation>
    <scope>NUCLEOTIDE SEQUENCE [LARGE SCALE GENOMIC DNA]</scope>
    <source>
        <strain evidence="5 6">GAS496</strain>
    </source>
</reference>
<dbReference type="InterPro" id="IPR009078">
    <property type="entry name" value="Ferritin-like_SF"/>
</dbReference>
<dbReference type="RefSeq" id="WP_110318564.1">
    <property type="nucleotide sequence ID" value="NZ_QJJU01000018.1"/>
</dbReference>
<sequence length="533" mass="60843">MTLTPDDIRVPTPREIKVGAQDVHRWIQDMGWDVPGGRSKYPTKYQFDGGTREQFKLIVGEYCRMETEKDDRQYGSLLDSLARLQAGGRVEPRWAESMKFVTSFLELGEYASIGGSAMLLDAVVSPEQRNGYLAQVEDEVRHTNQLGYLKKYFASQYYDPAGFTGARGHRHGNPLFWSNRQQACETFVSGDPVLISLNLQLVAEACFTNPLVVAMTEWAAANGDEVTPTVFLSIQSDELRHMANGYQTIVSVIENDHNMQYLQTDLENAFWIQHRGFTSMVGRAFEYGAVNRAEPWAQTWNDWVIEDWGGIWMGRFSRFGLESPRNLADASRDAYWAHHDSFAIAYALWPFIGYRMELPNDTDKEWFERHYPGWYSSIGRVFDRWKEIGVEDPANRTSPIEHLIELGKVLHICRVCQSPLLQLAPQARESSPAGVHTRVIEYGGRKHALCSDWCERMYLQEPERYTGENFLEIFDGWELSEIVRATGGVRSDGKTLVAQPHLNSERLWTLEDLAGCNVVVRDPHVAGVSFEKF</sequence>
<dbReference type="InterPro" id="IPR012348">
    <property type="entry name" value="RNR-like"/>
</dbReference>
<dbReference type="EMBL" id="QJJU01000018">
    <property type="protein sequence ID" value="PXX05425.1"/>
    <property type="molecule type" value="Genomic_DNA"/>
</dbReference>
<dbReference type="SUPFAM" id="SSF47240">
    <property type="entry name" value="Ferritin-like"/>
    <property type="match status" value="1"/>
</dbReference>
<protein>
    <recommendedName>
        <fullName evidence="1">propane 2-monooxygenase</fullName>
        <ecNumber evidence="1">1.14.13.227</ecNumber>
    </recommendedName>
</protein>
<dbReference type="Pfam" id="PF02332">
    <property type="entry name" value="Phenol_Hydrox"/>
    <property type="match status" value="1"/>
</dbReference>
<keyword evidence="2" id="KW-0560">Oxidoreductase</keyword>
<gene>
    <name evidence="5" type="ORF">C8E89_118129</name>
</gene>
<evidence type="ECO:0000256" key="3">
    <source>
        <dbReference type="ARBA" id="ARBA00023033"/>
    </source>
</evidence>
<evidence type="ECO:0000256" key="4">
    <source>
        <dbReference type="ARBA" id="ARBA00048941"/>
    </source>
</evidence>
<dbReference type="AlphaFoldDB" id="A0A318HBK3"/>
<evidence type="ECO:0000256" key="1">
    <source>
        <dbReference type="ARBA" id="ARBA00012710"/>
    </source>
</evidence>
<comment type="catalytic activity">
    <reaction evidence="4">
        <text>propane + NADH + O2 + H(+) = propan-2-ol + NAD(+) + H2O</text>
        <dbReference type="Rhea" id="RHEA:49992"/>
        <dbReference type="ChEBI" id="CHEBI:15377"/>
        <dbReference type="ChEBI" id="CHEBI:15378"/>
        <dbReference type="ChEBI" id="CHEBI:15379"/>
        <dbReference type="ChEBI" id="CHEBI:17824"/>
        <dbReference type="ChEBI" id="CHEBI:32879"/>
        <dbReference type="ChEBI" id="CHEBI:57540"/>
        <dbReference type="ChEBI" id="CHEBI:57945"/>
        <dbReference type="EC" id="1.14.13.227"/>
    </reaction>
</comment>